<dbReference type="EMBL" id="KJ019042">
    <property type="protein sequence ID" value="AIX17687.1"/>
    <property type="molecule type" value="Genomic_DNA"/>
</dbReference>
<organism evidence="3 5">
    <name type="scientific">Synechococcus phage ACG-2014b</name>
    <dbReference type="NCBI Taxonomy" id="1493508"/>
    <lineage>
        <taxon>Viruses</taxon>
        <taxon>Duplodnaviria</taxon>
        <taxon>Heunggongvirae</taxon>
        <taxon>Uroviricota</taxon>
        <taxon>Caudoviricetes</taxon>
        <taxon>Pantevenvirales</taxon>
        <taxon>Kyanoviridae</taxon>
        <taxon>Nereusvirus</taxon>
        <taxon>Nereusvirus tusconc4</taxon>
    </lineage>
</organism>
<evidence type="ECO:0000313" key="5">
    <source>
        <dbReference type="Proteomes" id="UP000185338"/>
    </source>
</evidence>
<name>A0A0E3EUL0_9CAUD</name>
<dbReference type="Proteomes" id="UP000185335">
    <property type="component" value="Segment"/>
</dbReference>
<accession>A0A0E3EUL0</accession>
<proteinExistence type="predicted"/>
<evidence type="ECO:0000313" key="4">
    <source>
        <dbReference type="Proteomes" id="UP000185335"/>
    </source>
</evidence>
<gene>
    <name evidence="2" type="ORF">Syn7803C61_36</name>
    <name evidence="3" type="ORF">Syn7803C67_35</name>
</gene>
<reference evidence="4 5" key="1">
    <citation type="submission" date="2013-12" db="EMBL/GenBank/DDBJ databases">
        <title>Ecological redundancy of diverse viral populations within a natural community.</title>
        <authorList>
            <person name="Gregory A.C."/>
            <person name="LaButti K."/>
            <person name="Copeland A."/>
            <person name="Woyke T."/>
            <person name="Sullivan M.B."/>
        </authorList>
    </citation>
    <scope>NUCLEOTIDE SEQUENCE [LARGE SCALE GENOMIC DNA]</scope>
    <source>
        <strain evidence="2">Syn7803C61</strain>
        <strain evidence="3">Syn7803C67</strain>
    </source>
</reference>
<sequence length="105" mass="12309">MAKQFGQEHFTVSKIHIHNDYTIDVYKKQFYISKTSGIEIIIDDGSMWEVITPDTDLSVSYANCEELFWATDEVKEICSEQFDEETVSEWNAMSDEEKQNQINRD</sequence>
<dbReference type="KEGG" id="vg:24405180"/>
<dbReference type="EMBL" id="KJ019040">
    <property type="protein sequence ID" value="AIX17258.1"/>
    <property type="molecule type" value="Genomic_DNA"/>
</dbReference>
<dbReference type="OrthoDB" id="28267at10239"/>
<feature type="region of interest" description="Disordered" evidence="1">
    <location>
        <begin position="86"/>
        <end position="105"/>
    </location>
</feature>
<dbReference type="Proteomes" id="UP000185338">
    <property type="component" value="Segment"/>
</dbReference>
<evidence type="ECO:0000313" key="3">
    <source>
        <dbReference type="EMBL" id="AIX17687.1"/>
    </source>
</evidence>
<evidence type="ECO:0000256" key="1">
    <source>
        <dbReference type="SAM" id="MobiDB-lite"/>
    </source>
</evidence>
<protein>
    <submittedName>
        <fullName evidence="3">Uncharacterized protein</fullName>
    </submittedName>
</protein>
<feature type="compositionally biased region" description="Basic and acidic residues" evidence="1">
    <location>
        <begin position="95"/>
        <end position="105"/>
    </location>
</feature>
<dbReference type="RefSeq" id="YP_009140604.1">
    <property type="nucleotide sequence ID" value="NC_027130.1"/>
</dbReference>
<keyword evidence="4" id="KW-1185">Reference proteome</keyword>
<evidence type="ECO:0000313" key="2">
    <source>
        <dbReference type="EMBL" id="AIX17258.1"/>
    </source>
</evidence>